<protein>
    <submittedName>
        <fullName evidence="2">Uncharacterized protein</fullName>
    </submittedName>
</protein>
<organism evidence="2">
    <name type="scientific">Bradyrhizobium diazoefficiens</name>
    <dbReference type="NCBI Taxonomy" id="1355477"/>
    <lineage>
        <taxon>Bacteria</taxon>
        <taxon>Pseudomonadati</taxon>
        <taxon>Pseudomonadota</taxon>
        <taxon>Alphaproteobacteria</taxon>
        <taxon>Hyphomicrobiales</taxon>
        <taxon>Nitrobacteraceae</taxon>
        <taxon>Bradyrhizobium</taxon>
    </lineage>
</organism>
<reference evidence="1" key="1">
    <citation type="submission" date="2020-05" db="EMBL/GenBank/DDBJ databases">
        <title>Complete genome sequence of Bradyrhizobium diazoefficiens XF5 isolated from soybean nodule.</title>
        <authorList>
            <person name="Noda R."/>
            <person name="Kakizaki K."/>
            <person name="Minamisawa K."/>
        </authorList>
    </citation>
    <scope>NUCLEOTIDE SEQUENCE</scope>
    <source>
        <strain evidence="1">XF5</strain>
    </source>
</reference>
<name>A0A810AV07_9BRAD</name>
<proteinExistence type="predicted"/>
<accession>A0A810AV07</accession>
<dbReference type="EMBL" id="AP023096">
    <property type="protein sequence ID" value="BCE67657.1"/>
    <property type="molecule type" value="Genomic_DNA"/>
</dbReference>
<reference evidence="2" key="2">
    <citation type="submission" date="2020-05" db="EMBL/GenBank/DDBJ databases">
        <title>Complete genome sequence of Bradyrhizobium diazoefficiens XF6 isolated from soybean nodule.</title>
        <authorList>
            <person name="Noda R."/>
            <person name="Kakizaki K."/>
            <person name="Minamisawa K."/>
        </authorList>
    </citation>
    <scope>NUCLEOTIDE SEQUENCE</scope>
    <source>
        <strain evidence="2">XF6</strain>
    </source>
</reference>
<gene>
    <name evidence="1" type="ORF">XF5B_64880</name>
    <name evidence="2" type="ORF">XF6B_64560</name>
</gene>
<sequence length="106" mass="11203">MDGPRLGCSRCRTKDPRDQNAFAAQMARGNVVQFVQTIGPAPLCRVRSAGPIANNALISLDRPVGASSHMTSGAPRRADMFSAHRKVSNGPTGDIIAGSVSQEWAL</sequence>
<evidence type="ECO:0000313" key="1">
    <source>
        <dbReference type="EMBL" id="BCE58976.1"/>
    </source>
</evidence>
<evidence type="ECO:0000313" key="2">
    <source>
        <dbReference type="EMBL" id="BCE67657.1"/>
    </source>
</evidence>
<dbReference type="EMBL" id="AP023095">
    <property type="protein sequence ID" value="BCE58976.1"/>
    <property type="molecule type" value="Genomic_DNA"/>
</dbReference>
<dbReference type="AlphaFoldDB" id="A0A810AV07"/>